<dbReference type="HOGENOM" id="CLU_009227_1_4_7"/>
<name>M1PHG9_DESSD</name>
<dbReference type="KEGG" id="dsf:UWK_02514"/>
<keyword evidence="4 11" id="KW-0808">Transferase</keyword>
<feature type="binding site" evidence="11">
    <location>
        <position position="184"/>
    </location>
    <ligand>
        <name>thiamine diphosphate</name>
        <dbReference type="ChEBI" id="CHEBI:58937"/>
    </ligand>
</feature>
<dbReference type="Pfam" id="PF02780">
    <property type="entry name" value="Transketolase_C"/>
    <property type="match status" value="1"/>
</dbReference>
<dbReference type="FunFam" id="3.40.50.920:FF:000002">
    <property type="entry name" value="1-deoxy-D-xylulose-5-phosphate synthase"/>
    <property type="match status" value="1"/>
</dbReference>
<keyword evidence="7 11" id="KW-0784">Thiamine biosynthesis</keyword>
<evidence type="ECO:0000256" key="2">
    <source>
        <dbReference type="ARBA" id="ARBA00011081"/>
    </source>
</evidence>
<dbReference type="GO" id="GO:0009228">
    <property type="term" value="P:thiamine biosynthetic process"/>
    <property type="evidence" value="ECO:0007669"/>
    <property type="project" value="UniProtKB-UniRule"/>
</dbReference>
<dbReference type="STRING" id="1167006.UWK_02514"/>
<dbReference type="EC" id="2.2.1.7" evidence="11"/>
<dbReference type="SMART" id="SM00861">
    <property type="entry name" value="Transket_pyr"/>
    <property type="match status" value="1"/>
</dbReference>
<keyword evidence="5 11" id="KW-0479">Metal-binding</keyword>
<feature type="binding site" evidence="11">
    <location>
        <begin position="124"/>
        <end position="126"/>
    </location>
    <ligand>
        <name>thiamine diphosphate</name>
        <dbReference type="ChEBI" id="CHEBI:58937"/>
    </ligand>
</feature>
<evidence type="ECO:0000256" key="1">
    <source>
        <dbReference type="ARBA" id="ARBA00004980"/>
    </source>
</evidence>
<dbReference type="UniPathway" id="UPA00064">
    <property type="reaction ID" value="UER00091"/>
</dbReference>
<dbReference type="Proteomes" id="UP000011721">
    <property type="component" value="Chromosome"/>
</dbReference>
<dbReference type="InterPro" id="IPR009014">
    <property type="entry name" value="Transketo_C/PFOR_II"/>
</dbReference>
<dbReference type="Pfam" id="PF02779">
    <property type="entry name" value="Transket_pyr"/>
    <property type="match status" value="1"/>
</dbReference>
<evidence type="ECO:0000256" key="5">
    <source>
        <dbReference type="ARBA" id="ARBA00022723"/>
    </source>
</evidence>
<dbReference type="Gene3D" id="3.40.50.970">
    <property type="match status" value="2"/>
</dbReference>
<feature type="binding site" evidence="11">
    <location>
        <position position="155"/>
    </location>
    <ligand>
        <name>Mg(2+)</name>
        <dbReference type="ChEBI" id="CHEBI:18420"/>
    </ligand>
</feature>
<dbReference type="CDD" id="cd07033">
    <property type="entry name" value="TPP_PYR_DXS_TK_like"/>
    <property type="match status" value="1"/>
</dbReference>
<dbReference type="NCBIfam" id="NF003933">
    <property type="entry name" value="PRK05444.2-2"/>
    <property type="match status" value="1"/>
</dbReference>
<evidence type="ECO:0000256" key="8">
    <source>
        <dbReference type="ARBA" id="ARBA00023052"/>
    </source>
</evidence>
<dbReference type="PROSITE" id="PS00802">
    <property type="entry name" value="TRANSKETOLASE_2"/>
    <property type="match status" value="1"/>
</dbReference>
<dbReference type="InterPro" id="IPR049557">
    <property type="entry name" value="Transketolase_CS"/>
</dbReference>
<dbReference type="GO" id="GO:0016114">
    <property type="term" value="P:terpenoid biosynthetic process"/>
    <property type="evidence" value="ECO:0007669"/>
    <property type="project" value="UniProtKB-UniRule"/>
</dbReference>
<protein>
    <recommendedName>
        <fullName evidence="11">1-deoxy-D-xylulose-5-phosphate synthase</fullName>
        <ecNumber evidence="11">2.2.1.7</ecNumber>
    </recommendedName>
    <alternativeName>
        <fullName evidence="11">1-deoxyxylulose-5-phosphate synthase</fullName>
        <shortName evidence="11">DXP synthase</shortName>
        <shortName evidence="11">DXPS</shortName>
    </alternativeName>
</protein>
<feature type="binding site" evidence="11">
    <location>
        <position position="377"/>
    </location>
    <ligand>
        <name>thiamine diphosphate</name>
        <dbReference type="ChEBI" id="CHEBI:58937"/>
    </ligand>
</feature>
<dbReference type="PANTHER" id="PTHR43322:SF5">
    <property type="entry name" value="1-DEOXY-D-XYLULOSE-5-PHOSPHATE SYNTHASE, CHLOROPLASTIC"/>
    <property type="match status" value="1"/>
</dbReference>
<dbReference type="GO" id="GO:0000287">
    <property type="term" value="F:magnesium ion binding"/>
    <property type="evidence" value="ECO:0007669"/>
    <property type="project" value="UniProtKB-UniRule"/>
</dbReference>
<proteinExistence type="inferred from homology"/>
<sequence>MLTTENTDSIVTRLVDIKSPEDLRKLSIPELETIADDLRETIINTVSKTGGHLAPSLGVVELTLALHYVFNTPNDKLVWDVGHQTYAHKLLTGRQDKFSTLRQYKGLSGFPKFKESEYDAFETGHSSTSISAALGMACAKDLKKDSNKVVAIIGDGSMTAGIAFEALNQAGHLDKDLIVILNDNEMSISENVGAMSSFLSRQLTSKTVRRLRKHISTRLKDLHGVGDRFLNVLKKSEENIKSFFTPAMLFEALKFYYIGPISGHQLEDLIPTLENIRDNVDGPVLVHVITQKGRGYGPAEANPGNYHGVGPFDVLTGVPIPSSSPISYTEVFGKSICTIARNNPDVVAISAAMPAGTGLTNFSKEFPDRFFDVGIAEQHGVTFAAGLAVEGKRPVVAIYSSFFQRALDQIIHDVCIPSLPVTLAIDRGGVVGDDGPTHHGVFDISFLRFIPNLTYMAPKDENELQHMLHTAISLPGPAAIRYPRGAGENVPLDPDFVNLEVGKGELLRQGEDILLLPVGNRVYPAIKAAEGLEKLGINAAVINPRFIKPLDDELICEWARKTGRVVTIEDNAEHGGFGSLVLELLSKNKLFAVKTHLLGYPDHFIEHGPQKTLWKNSKLDSPSIINAAMELMKD</sequence>
<feature type="domain" description="Transketolase-like pyrimidine-binding" evidence="12">
    <location>
        <begin position="326"/>
        <end position="490"/>
    </location>
</feature>
<dbReference type="PATRIC" id="fig|1167006.5.peg.2726"/>
<comment type="cofactor">
    <cofactor evidence="11">
        <name>thiamine diphosphate</name>
        <dbReference type="ChEBI" id="CHEBI:58937"/>
    </cofactor>
    <text evidence="11">Binds 1 thiamine pyrophosphate per subunit.</text>
</comment>
<dbReference type="Pfam" id="PF13292">
    <property type="entry name" value="DXP_synthase_N"/>
    <property type="match status" value="1"/>
</dbReference>
<dbReference type="PROSITE" id="PS00801">
    <property type="entry name" value="TRANSKETOLASE_1"/>
    <property type="match status" value="1"/>
</dbReference>
<evidence type="ECO:0000313" key="13">
    <source>
        <dbReference type="EMBL" id="AGF79050.1"/>
    </source>
</evidence>
<dbReference type="OrthoDB" id="9803371at2"/>
<evidence type="ECO:0000256" key="3">
    <source>
        <dbReference type="ARBA" id="ARBA00011738"/>
    </source>
</evidence>
<evidence type="ECO:0000256" key="7">
    <source>
        <dbReference type="ARBA" id="ARBA00022977"/>
    </source>
</evidence>
<comment type="subunit">
    <text evidence="3 11">Homodimer.</text>
</comment>
<keyword evidence="6 11" id="KW-0460">Magnesium</keyword>
<dbReference type="GO" id="GO:0005829">
    <property type="term" value="C:cytosol"/>
    <property type="evidence" value="ECO:0007669"/>
    <property type="project" value="TreeGrafter"/>
</dbReference>
<keyword evidence="14" id="KW-1185">Reference proteome</keyword>
<dbReference type="GO" id="GO:0019288">
    <property type="term" value="P:isopentenyl diphosphate biosynthetic process, methylerythritol 4-phosphate pathway"/>
    <property type="evidence" value="ECO:0007669"/>
    <property type="project" value="TreeGrafter"/>
</dbReference>
<evidence type="ECO:0000256" key="4">
    <source>
        <dbReference type="ARBA" id="ARBA00022679"/>
    </source>
</evidence>
<accession>M1PHG9</accession>
<evidence type="ECO:0000256" key="9">
    <source>
        <dbReference type="ARBA" id="ARBA00023229"/>
    </source>
</evidence>
<dbReference type="GO" id="GO:0030976">
    <property type="term" value="F:thiamine pyrophosphate binding"/>
    <property type="evidence" value="ECO:0007669"/>
    <property type="project" value="UniProtKB-UniRule"/>
</dbReference>
<dbReference type="InterPro" id="IPR005475">
    <property type="entry name" value="Transketolase-like_Pyr-bd"/>
</dbReference>
<dbReference type="EMBL" id="CP003985">
    <property type="protein sequence ID" value="AGF79050.1"/>
    <property type="molecule type" value="Genomic_DNA"/>
</dbReference>
<feature type="binding site" evidence="11">
    <location>
        <begin position="156"/>
        <end position="157"/>
    </location>
    <ligand>
        <name>thiamine diphosphate</name>
        <dbReference type="ChEBI" id="CHEBI:58937"/>
    </ligand>
</feature>
<dbReference type="FunFam" id="3.40.50.970:FF:000005">
    <property type="entry name" value="1-deoxy-D-xylulose-5-phosphate synthase"/>
    <property type="match status" value="1"/>
</dbReference>
<dbReference type="NCBIfam" id="TIGR00204">
    <property type="entry name" value="dxs"/>
    <property type="match status" value="1"/>
</dbReference>
<gene>
    <name evidence="11" type="primary">dxs</name>
    <name evidence="13" type="ordered locus">UWK_02514</name>
</gene>
<dbReference type="GO" id="GO:0008661">
    <property type="term" value="F:1-deoxy-D-xylulose-5-phosphate synthase activity"/>
    <property type="evidence" value="ECO:0007669"/>
    <property type="project" value="UniProtKB-UniRule"/>
</dbReference>
<dbReference type="CDD" id="cd02007">
    <property type="entry name" value="TPP_DXS"/>
    <property type="match status" value="1"/>
</dbReference>
<dbReference type="InterPro" id="IPR005477">
    <property type="entry name" value="Dxylulose-5-P_synthase"/>
</dbReference>
<evidence type="ECO:0000256" key="11">
    <source>
        <dbReference type="HAMAP-Rule" id="MF_00315"/>
    </source>
</evidence>
<evidence type="ECO:0000259" key="12">
    <source>
        <dbReference type="SMART" id="SM00861"/>
    </source>
</evidence>
<dbReference type="eggNOG" id="COG1154">
    <property type="taxonomic scope" value="Bacteria"/>
</dbReference>
<dbReference type="SUPFAM" id="SSF52518">
    <property type="entry name" value="Thiamin diphosphate-binding fold (THDP-binding)"/>
    <property type="match status" value="2"/>
</dbReference>
<dbReference type="PANTHER" id="PTHR43322">
    <property type="entry name" value="1-D-DEOXYXYLULOSE 5-PHOSPHATE SYNTHASE-RELATED"/>
    <property type="match status" value="1"/>
</dbReference>
<feature type="binding site" evidence="11">
    <location>
        <position position="296"/>
    </location>
    <ligand>
        <name>thiamine diphosphate</name>
        <dbReference type="ChEBI" id="CHEBI:58937"/>
    </ligand>
</feature>
<comment type="pathway">
    <text evidence="1 11">Metabolic intermediate biosynthesis; 1-deoxy-D-xylulose 5-phosphate biosynthesis; 1-deoxy-D-xylulose 5-phosphate from D-glyceraldehyde 3-phosphate and pyruvate: step 1/1.</text>
</comment>
<comment type="function">
    <text evidence="10 11">Catalyzes the acyloin condensation reaction between C atoms 2 and 3 of pyruvate and glyceraldehyde 3-phosphate to yield 1-deoxy-D-xylulose-5-phosphate (DXP).</text>
</comment>
<evidence type="ECO:0000256" key="10">
    <source>
        <dbReference type="ARBA" id="ARBA00055605"/>
    </source>
</evidence>
<evidence type="ECO:0000256" key="6">
    <source>
        <dbReference type="ARBA" id="ARBA00022842"/>
    </source>
</evidence>
<keyword evidence="8 11" id="KW-0786">Thiamine pyrophosphate</keyword>
<dbReference type="SUPFAM" id="SSF52922">
    <property type="entry name" value="TK C-terminal domain-like"/>
    <property type="match status" value="1"/>
</dbReference>
<reference evidence="14" key="1">
    <citation type="journal article" date="2013" name="Stand. Genomic Sci.">
        <title>Complete genome sequence of Desulfocapsa sulfexigens, a marine deltaproteobacterium specialized in disproportionating inorganic sulfur compounds.</title>
        <authorList>
            <person name="Finster K.W."/>
            <person name="Kjeldsen K.U."/>
            <person name="Kube M."/>
            <person name="Reinhardt R."/>
            <person name="Mussmann M."/>
            <person name="Amann R."/>
            <person name="Schreiber L."/>
        </authorList>
    </citation>
    <scope>NUCLEOTIDE SEQUENCE [LARGE SCALE GENOMIC DNA]</scope>
    <source>
        <strain evidence="14">DSM 10523 / SB164P1</strain>
    </source>
</reference>
<feature type="binding site" evidence="11">
    <location>
        <position position="83"/>
    </location>
    <ligand>
        <name>thiamine diphosphate</name>
        <dbReference type="ChEBI" id="CHEBI:58937"/>
    </ligand>
</feature>
<dbReference type="InterPro" id="IPR029061">
    <property type="entry name" value="THDP-binding"/>
</dbReference>
<comment type="cofactor">
    <cofactor evidence="11">
        <name>Mg(2+)</name>
        <dbReference type="ChEBI" id="CHEBI:18420"/>
    </cofactor>
    <text evidence="11">Binds 1 Mg(2+) ion per subunit.</text>
</comment>
<dbReference type="AlphaFoldDB" id="M1PHG9"/>
<dbReference type="Gene3D" id="3.40.50.920">
    <property type="match status" value="1"/>
</dbReference>
<evidence type="ECO:0000313" key="14">
    <source>
        <dbReference type="Proteomes" id="UP000011721"/>
    </source>
</evidence>
<feature type="binding site" evidence="11">
    <location>
        <position position="184"/>
    </location>
    <ligand>
        <name>Mg(2+)</name>
        <dbReference type="ChEBI" id="CHEBI:18420"/>
    </ligand>
</feature>
<comment type="catalytic activity">
    <reaction evidence="11">
        <text>D-glyceraldehyde 3-phosphate + pyruvate + H(+) = 1-deoxy-D-xylulose 5-phosphate + CO2</text>
        <dbReference type="Rhea" id="RHEA:12605"/>
        <dbReference type="ChEBI" id="CHEBI:15361"/>
        <dbReference type="ChEBI" id="CHEBI:15378"/>
        <dbReference type="ChEBI" id="CHEBI:16526"/>
        <dbReference type="ChEBI" id="CHEBI:57792"/>
        <dbReference type="ChEBI" id="CHEBI:59776"/>
        <dbReference type="EC" id="2.2.1.7"/>
    </reaction>
</comment>
<keyword evidence="9 11" id="KW-0414">Isoprene biosynthesis</keyword>
<dbReference type="InterPro" id="IPR033248">
    <property type="entry name" value="Transketolase_C"/>
</dbReference>
<organism evidence="13 14">
    <name type="scientific">Desulfocapsa sulfexigens (strain DSM 10523 / SB164P1)</name>
    <dbReference type="NCBI Taxonomy" id="1167006"/>
    <lineage>
        <taxon>Bacteria</taxon>
        <taxon>Pseudomonadati</taxon>
        <taxon>Thermodesulfobacteriota</taxon>
        <taxon>Desulfobulbia</taxon>
        <taxon>Desulfobulbales</taxon>
        <taxon>Desulfocapsaceae</taxon>
        <taxon>Desulfocapsa</taxon>
    </lineage>
</organism>
<dbReference type="HAMAP" id="MF_00315">
    <property type="entry name" value="DXP_synth"/>
    <property type="match status" value="1"/>
</dbReference>
<dbReference type="InterPro" id="IPR020826">
    <property type="entry name" value="Transketolase_BS"/>
</dbReference>
<comment type="similarity">
    <text evidence="2 11">Belongs to the transketolase family. DXPS subfamily.</text>
</comment>